<dbReference type="EMBL" id="JALJOQ010000223">
    <property type="protein sequence ID" value="KAK9788583.1"/>
    <property type="molecule type" value="Genomic_DNA"/>
</dbReference>
<sequence>MGARQPIGRFATGLDCWVSWSSEGGIDRHHHGEPRPLKHTFTASWEAAKRWKKAFALCGVSISRTKASKALTATACTGGRS</sequence>
<reference evidence="1 2" key="1">
    <citation type="journal article" date="2024" name="Nat. Commun.">
        <title>Phylogenomics reveals the evolutionary origins of lichenization in chlorophyte algae.</title>
        <authorList>
            <person name="Puginier C."/>
            <person name="Libourel C."/>
            <person name="Otte J."/>
            <person name="Skaloud P."/>
            <person name="Haon M."/>
            <person name="Grisel S."/>
            <person name="Petersen M."/>
            <person name="Berrin J.G."/>
            <person name="Delaux P.M."/>
            <person name="Dal Grande F."/>
            <person name="Keller J."/>
        </authorList>
    </citation>
    <scope>NUCLEOTIDE SEQUENCE [LARGE SCALE GENOMIC DNA]</scope>
    <source>
        <strain evidence="1 2">SAG 2036</strain>
    </source>
</reference>
<dbReference type="Proteomes" id="UP001465755">
    <property type="component" value="Unassembled WGS sequence"/>
</dbReference>
<organism evidence="1 2">
    <name type="scientific">Symbiochloris irregularis</name>
    <dbReference type="NCBI Taxonomy" id="706552"/>
    <lineage>
        <taxon>Eukaryota</taxon>
        <taxon>Viridiplantae</taxon>
        <taxon>Chlorophyta</taxon>
        <taxon>core chlorophytes</taxon>
        <taxon>Trebouxiophyceae</taxon>
        <taxon>Trebouxiales</taxon>
        <taxon>Trebouxiaceae</taxon>
        <taxon>Symbiochloris</taxon>
    </lineage>
</organism>
<dbReference type="AlphaFoldDB" id="A0AAW1NNB4"/>
<name>A0AAW1NNB4_9CHLO</name>
<gene>
    <name evidence="1" type="ORF">WJX73_000080</name>
</gene>
<evidence type="ECO:0000313" key="1">
    <source>
        <dbReference type="EMBL" id="KAK9788583.1"/>
    </source>
</evidence>
<comment type="caution">
    <text evidence="1">The sequence shown here is derived from an EMBL/GenBank/DDBJ whole genome shotgun (WGS) entry which is preliminary data.</text>
</comment>
<protein>
    <submittedName>
        <fullName evidence="1">Uncharacterized protein</fullName>
    </submittedName>
</protein>
<keyword evidence="2" id="KW-1185">Reference proteome</keyword>
<proteinExistence type="predicted"/>
<accession>A0AAW1NNB4</accession>
<evidence type="ECO:0000313" key="2">
    <source>
        <dbReference type="Proteomes" id="UP001465755"/>
    </source>
</evidence>